<dbReference type="RefSeq" id="WP_254014292.1">
    <property type="nucleotide sequence ID" value="NZ_JAMZMM010000350.1"/>
</dbReference>
<proteinExistence type="predicted"/>
<dbReference type="Proteomes" id="UP001204953">
    <property type="component" value="Unassembled WGS sequence"/>
</dbReference>
<name>A0AAE3GVM3_9CYAN</name>
<feature type="non-terminal residue" evidence="1">
    <location>
        <position position="504"/>
    </location>
</feature>
<accession>A0AAE3GVM3</accession>
<reference evidence="1" key="1">
    <citation type="submission" date="2022-06" db="EMBL/GenBank/DDBJ databases">
        <title>New cyanobacteria of genus Symplocastrum in benthos of Lake Baikal.</title>
        <authorList>
            <person name="Sorokovikova E."/>
            <person name="Tikhonova I."/>
            <person name="Krasnopeev A."/>
            <person name="Evseev P."/>
            <person name="Gladkikh A."/>
            <person name="Belykh O."/>
        </authorList>
    </citation>
    <scope>NUCLEOTIDE SEQUENCE</scope>
    <source>
        <strain evidence="1">BBK-W-15</strain>
    </source>
</reference>
<gene>
    <name evidence="1" type="ORF">NJ959_24310</name>
</gene>
<dbReference type="InterPro" id="IPR024019">
    <property type="entry name" value="CHP04096"/>
</dbReference>
<keyword evidence="1" id="KW-0489">Methyltransferase</keyword>
<comment type="caution">
    <text evidence="1">The sequence shown here is derived from an EMBL/GenBank/DDBJ whole genome shotgun (WGS) entry which is preliminary data.</text>
</comment>
<organism evidence="1 2">
    <name type="scientific">Limnofasciculus baicalensis BBK-W-15</name>
    <dbReference type="NCBI Taxonomy" id="2699891"/>
    <lineage>
        <taxon>Bacteria</taxon>
        <taxon>Bacillati</taxon>
        <taxon>Cyanobacteriota</taxon>
        <taxon>Cyanophyceae</taxon>
        <taxon>Coleofasciculales</taxon>
        <taxon>Coleofasciculaceae</taxon>
        <taxon>Limnofasciculus</taxon>
        <taxon>Limnofasciculus baicalensis</taxon>
    </lineage>
</organism>
<sequence length="504" mass="58151">MVAPVPDTFEIERHKAAMVRTELSKPVRLAIESGILTKDTTFFDYGCGHGGDVRRLGKQGYICGGWDPYYQPDHPLTIADIVNFGYIINVIENPPERRQATINAWRLTSQVLIVSAQVLIDDRNSGQIGYGDGIITRRNTFQKYYEQEELKIYIDQVLGVDAIPVDLGIFFVFREEAKAQSFRASRFRSRLTAPRIILNSKRFEDYQELLAPLMSFVAERGRIPSTTELSNIREILEEFGSLRRAFQMILQVTEQEEWDAIADKRRQDLLVYLALSQFSKRPKFSHLLEVVRNDIKGLFGTYRDACTAADLMLASVGDLRIIANCCQQSTIGKHLPNALYVHISALERLNPLLRLYEGCASRTIGRLHGTTLIKFHINKAKISYLFYPEFDTNPHPTLHTSLQIDLQDLHVVYRKYDSSENPPILHRKETFVTPDYPFYEKFAKLTRQEEERGLLDNTKTIGTLKGWEQCLVEHLSEIQGYSLRWRKDADPYRLKILKNARRQR</sequence>
<dbReference type="GO" id="GO:0008168">
    <property type="term" value="F:methyltransferase activity"/>
    <property type="evidence" value="ECO:0007669"/>
    <property type="project" value="UniProtKB-KW"/>
</dbReference>
<evidence type="ECO:0000313" key="1">
    <source>
        <dbReference type="EMBL" id="MCP2731555.1"/>
    </source>
</evidence>
<dbReference type="EMBL" id="JAMZMM010000350">
    <property type="protein sequence ID" value="MCP2731555.1"/>
    <property type="molecule type" value="Genomic_DNA"/>
</dbReference>
<keyword evidence="1" id="KW-0808">Transferase</keyword>
<protein>
    <submittedName>
        <fullName evidence="1">DNA phosphorothioation-associated putative methyltransferase</fullName>
    </submittedName>
</protein>
<dbReference type="NCBIfam" id="TIGR04096">
    <property type="entry name" value="dnd_rel_methyl"/>
    <property type="match status" value="1"/>
</dbReference>
<evidence type="ECO:0000313" key="2">
    <source>
        <dbReference type="Proteomes" id="UP001204953"/>
    </source>
</evidence>
<dbReference type="GO" id="GO:0032259">
    <property type="term" value="P:methylation"/>
    <property type="evidence" value="ECO:0007669"/>
    <property type="project" value="UniProtKB-KW"/>
</dbReference>
<dbReference type="AlphaFoldDB" id="A0AAE3GVM3"/>
<keyword evidence="2" id="KW-1185">Reference proteome</keyword>